<reference evidence="1 2" key="1">
    <citation type="submission" date="2018-07" db="EMBL/GenBank/DDBJ databases">
        <authorList>
            <consortium name="Pathogen Informatics"/>
        </authorList>
    </citation>
    <scope>NUCLEOTIDE SEQUENCE [LARGE SCALE GENOMIC DNA]</scope>
    <source>
        <strain evidence="1 2">4300STDY6636950</strain>
    </source>
</reference>
<dbReference type="AlphaFoldDB" id="A0ABD7N1R2"/>
<name>A0ABD7N1R2_9ENTR</name>
<sequence>MISPVPPKARKEFCICIFWCRALTGNMALFSRSIRPDCAFKTLIEAIKSDVRFIIRFHIHASLARCNPRHHHREYR</sequence>
<organism evidence="1 2">
    <name type="scientific">Klebsiella quasipneumoniae</name>
    <dbReference type="NCBI Taxonomy" id="1463165"/>
    <lineage>
        <taxon>Bacteria</taxon>
        <taxon>Pseudomonadati</taxon>
        <taxon>Pseudomonadota</taxon>
        <taxon>Gammaproteobacteria</taxon>
        <taxon>Enterobacterales</taxon>
        <taxon>Enterobacteriaceae</taxon>
        <taxon>Klebsiella/Raoultella group</taxon>
        <taxon>Klebsiella</taxon>
        <taxon>Klebsiella pneumoniae complex</taxon>
    </lineage>
</organism>
<evidence type="ECO:0000313" key="2">
    <source>
        <dbReference type="Proteomes" id="UP000252079"/>
    </source>
</evidence>
<proteinExistence type="predicted"/>
<gene>
    <name evidence="1" type="ORF">SAMEA23995918_02242</name>
</gene>
<dbReference type="EMBL" id="UFBM01000012">
    <property type="protein sequence ID" value="SSF74084.1"/>
    <property type="molecule type" value="Genomic_DNA"/>
</dbReference>
<accession>A0ABD7N1R2</accession>
<comment type="caution">
    <text evidence="1">The sequence shown here is derived from an EMBL/GenBank/DDBJ whole genome shotgun (WGS) entry which is preliminary data.</text>
</comment>
<protein>
    <recommendedName>
        <fullName evidence="3">Secreted protein</fullName>
    </recommendedName>
</protein>
<evidence type="ECO:0000313" key="1">
    <source>
        <dbReference type="EMBL" id="SSF74084.1"/>
    </source>
</evidence>
<dbReference type="Proteomes" id="UP000252079">
    <property type="component" value="Unassembled WGS sequence"/>
</dbReference>
<evidence type="ECO:0008006" key="3">
    <source>
        <dbReference type="Google" id="ProtNLM"/>
    </source>
</evidence>